<dbReference type="InterPro" id="IPR000847">
    <property type="entry name" value="LysR_HTH_N"/>
</dbReference>
<dbReference type="PRINTS" id="PR00039">
    <property type="entry name" value="HTHLYSR"/>
</dbReference>
<dbReference type="InterPro" id="IPR005119">
    <property type="entry name" value="LysR_subst-bd"/>
</dbReference>
<dbReference type="Gene3D" id="1.10.10.10">
    <property type="entry name" value="Winged helix-like DNA-binding domain superfamily/Winged helix DNA-binding domain"/>
    <property type="match status" value="1"/>
</dbReference>
<accession>A0ABV2QFI6</accession>
<dbReference type="PROSITE" id="PS50931">
    <property type="entry name" value="HTH_LYSR"/>
    <property type="match status" value="1"/>
</dbReference>
<dbReference type="Proteomes" id="UP001549320">
    <property type="component" value="Unassembled WGS sequence"/>
</dbReference>
<dbReference type="PANTHER" id="PTHR30579">
    <property type="entry name" value="TRANSCRIPTIONAL REGULATOR"/>
    <property type="match status" value="1"/>
</dbReference>
<sequence length="284" mass="30938">MTFDSSLLHTFVCVHQAGGFTRAAEQLHLTQSAVSHQIRRLEEIVGRPLLHRTTRRLSLTADGEDFLRLAQRILKAQDALAQHFRSSPIEGTVRFGLPEGFLSESLPRLLRQFSRSCPSVRLEVSVGLTQDLPAMLRDRELDLAVLVSPAGTGQGQLLRRVPMVWAGAEDFVWSGTLPLAYSPPPCVCRHIAVDSLNAAGIAWHGAFSSPSLQDMRSVALSGLAVTAFTQDNLRPGMTTLGVKHGLPPLPELDYTLVLSDSEQEHPSPAVAELGRLVSAFARTP</sequence>
<evidence type="ECO:0000256" key="3">
    <source>
        <dbReference type="ARBA" id="ARBA00023125"/>
    </source>
</evidence>
<keyword evidence="3 6" id="KW-0238">DNA-binding</keyword>
<name>A0ABV2QFI6_9BURK</name>
<gene>
    <name evidence="6" type="ORF">ABIE13_004800</name>
</gene>
<dbReference type="EMBL" id="JBEPSH010000011">
    <property type="protein sequence ID" value="MET4579663.1"/>
    <property type="molecule type" value="Genomic_DNA"/>
</dbReference>
<dbReference type="GO" id="GO:0003677">
    <property type="term" value="F:DNA binding"/>
    <property type="evidence" value="ECO:0007669"/>
    <property type="project" value="UniProtKB-KW"/>
</dbReference>
<dbReference type="PANTHER" id="PTHR30579:SF7">
    <property type="entry name" value="HTH-TYPE TRANSCRIPTIONAL REGULATOR LRHA-RELATED"/>
    <property type="match status" value="1"/>
</dbReference>
<comment type="caution">
    <text evidence="6">The sequence shown here is derived from an EMBL/GenBank/DDBJ whole genome shotgun (WGS) entry which is preliminary data.</text>
</comment>
<evidence type="ECO:0000256" key="1">
    <source>
        <dbReference type="ARBA" id="ARBA00009437"/>
    </source>
</evidence>
<dbReference type="InterPro" id="IPR050176">
    <property type="entry name" value="LTTR"/>
</dbReference>
<proteinExistence type="inferred from homology"/>
<dbReference type="Gene3D" id="3.40.190.10">
    <property type="entry name" value="Periplasmic binding protein-like II"/>
    <property type="match status" value="2"/>
</dbReference>
<feature type="domain" description="HTH lysR-type" evidence="5">
    <location>
        <begin position="1"/>
        <end position="60"/>
    </location>
</feature>
<dbReference type="SUPFAM" id="SSF46785">
    <property type="entry name" value="Winged helix' DNA-binding domain"/>
    <property type="match status" value="1"/>
</dbReference>
<dbReference type="Pfam" id="PF03466">
    <property type="entry name" value="LysR_substrate"/>
    <property type="match status" value="1"/>
</dbReference>
<organism evidence="6 7">
    <name type="scientific">Ottowia thiooxydans</name>
    <dbReference type="NCBI Taxonomy" id="219182"/>
    <lineage>
        <taxon>Bacteria</taxon>
        <taxon>Pseudomonadati</taxon>
        <taxon>Pseudomonadota</taxon>
        <taxon>Betaproteobacteria</taxon>
        <taxon>Burkholderiales</taxon>
        <taxon>Comamonadaceae</taxon>
        <taxon>Ottowia</taxon>
    </lineage>
</organism>
<dbReference type="InterPro" id="IPR036388">
    <property type="entry name" value="WH-like_DNA-bd_sf"/>
</dbReference>
<dbReference type="SUPFAM" id="SSF53850">
    <property type="entry name" value="Periplasmic binding protein-like II"/>
    <property type="match status" value="1"/>
</dbReference>
<dbReference type="RefSeq" id="WP_354447982.1">
    <property type="nucleotide sequence ID" value="NZ_JBEPSH010000011.1"/>
</dbReference>
<evidence type="ECO:0000313" key="6">
    <source>
        <dbReference type="EMBL" id="MET4579663.1"/>
    </source>
</evidence>
<protein>
    <submittedName>
        <fullName evidence="6">DNA-binding transcriptional LysR family regulator</fullName>
    </submittedName>
</protein>
<dbReference type="InterPro" id="IPR036390">
    <property type="entry name" value="WH_DNA-bd_sf"/>
</dbReference>
<keyword evidence="7" id="KW-1185">Reference proteome</keyword>
<evidence type="ECO:0000313" key="7">
    <source>
        <dbReference type="Proteomes" id="UP001549320"/>
    </source>
</evidence>
<comment type="similarity">
    <text evidence="1">Belongs to the LysR transcriptional regulatory family.</text>
</comment>
<dbReference type="Pfam" id="PF00126">
    <property type="entry name" value="HTH_1"/>
    <property type="match status" value="1"/>
</dbReference>
<evidence type="ECO:0000259" key="5">
    <source>
        <dbReference type="PROSITE" id="PS50931"/>
    </source>
</evidence>
<reference evidence="6 7" key="1">
    <citation type="submission" date="2024-06" db="EMBL/GenBank/DDBJ databases">
        <title>Sorghum-associated microbial communities from plants grown in Nebraska, USA.</title>
        <authorList>
            <person name="Schachtman D."/>
        </authorList>
    </citation>
    <scope>NUCLEOTIDE SEQUENCE [LARGE SCALE GENOMIC DNA]</scope>
    <source>
        <strain evidence="6 7">2709</strain>
    </source>
</reference>
<keyword evidence="2" id="KW-0805">Transcription regulation</keyword>
<keyword evidence="4" id="KW-0804">Transcription</keyword>
<evidence type="ECO:0000256" key="2">
    <source>
        <dbReference type="ARBA" id="ARBA00023015"/>
    </source>
</evidence>
<evidence type="ECO:0000256" key="4">
    <source>
        <dbReference type="ARBA" id="ARBA00023163"/>
    </source>
</evidence>